<evidence type="ECO:0000313" key="2">
    <source>
        <dbReference type="EMBL" id="PLW39187.1"/>
    </source>
</evidence>
<evidence type="ECO:0000313" key="3">
    <source>
        <dbReference type="Proteomes" id="UP000235392"/>
    </source>
</evidence>
<reference evidence="2 3" key="1">
    <citation type="submission" date="2017-11" db="EMBL/GenBank/DDBJ databases">
        <title>De novo assembly and phasing of dikaryotic genomes from two isolates of Puccinia coronata f. sp. avenae, the causal agent of oat crown rust.</title>
        <authorList>
            <person name="Miller M.E."/>
            <person name="Zhang Y."/>
            <person name="Omidvar V."/>
            <person name="Sperschneider J."/>
            <person name="Schwessinger B."/>
            <person name="Raley C."/>
            <person name="Palmer J.M."/>
            <person name="Garnica D."/>
            <person name="Upadhyaya N."/>
            <person name="Rathjen J."/>
            <person name="Taylor J.M."/>
            <person name="Park R.F."/>
            <person name="Dodds P.N."/>
            <person name="Hirsch C.D."/>
            <person name="Kianian S.F."/>
            <person name="Figueroa M."/>
        </authorList>
    </citation>
    <scope>NUCLEOTIDE SEQUENCE [LARGE SCALE GENOMIC DNA]</scope>
    <source>
        <strain evidence="2">12SD80</strain>
    </source>
</reference>
<name>A0A2N5UNK3_9BASI</name>
<dbReference type="EMBL" id="PGCI01000118">
    <property type="protein sequence ID" value="PLW39187.1"/>
    <property type="molecule type" value="Genomic_DNA"/>
</dbReference>
<organism evidence="2 3">
    <name type="scientific">Puccinia coronata f. sp. avenae</name>
    <dbReference type="NCBI Taxonomy" id="200324"/>
    <lineage>
        <taxon>Eukaryota</taxon>
        <taxon>Fungi</taxon>
        <taxon>Dikarya</taxon>
        <taxon>Basidiomycota</taxon>
        <taxon>Pucciniomycotina</taxon>
        <taxon>Pucciniomycetes</taxon>
        <taxon>Pucciniales</taxon>
        <taxon>Pucciniaceae</taxon>
        <taxon>Puccinia</taxon>
    </lineage>
</organism>
<feature type="region of interest" description="Disordered" evidence="1">
    <location>
        <begin position="32"/>
        <end position="67"/>
    </location>
</feature>
<comment type="caution">
    <text evidence="2">The sequence shown here is derived from an EMBL/GenBank/DDBJ whole genome shotgun (WGS) entry which is preliminary data.</text>
</comment>
<proteinExistence type="predicted"/>
<dbReference type="AlphaFoldDB" id="A0A2N5UNK3"/>
<accession>A0A2N5UNK3</accession>
<sequence length="120" mass="12764">MLVRAPMPESGRAQSTVPAGAVARIVLTSRLPQRRAPVTPPTTGDKTIGCRAAQTDPASGRKRSPGTFDPVYFVSIERETDSTGQAIITLLSGDASFECRTVSGHSTNHRPYAPASFRPV</sequence>
<protein>
    <submittedName>
        <fullName evidence="2">Uncharacterized protein</fullName>
    </submittedName>
</protein>
<gene>
    <name evidence="2" type="ORF">PCASD_07632</name>
</gene>
<dbReference type="Proteomes" id="UP000235392">
    <property type="component" value="Unassembled WGS sequence"/>
</dbReference>
<evidence type="ECO:0000256" key="1">
    <source>
        <dbReference type="SAM" id="MobiDB-lite"/>
    </source>
</evidence>